<comment type="caution">
    <text evidence="4">The sequence shown here is derived from an EMBL/GenBank/DDBJ whole genome shotgun (WGS) entry which is preliminary data.</text>
</comment>
<organism evidence="4 5">
    <name type="scientific">Chelonobacter oris</name>
    <dbReference type="NCBI Taxonomy" id="505317"/>
    <lineage>
        <taxon>Bacteria</taxon>
        <taxon>Pseudomonadati</taxon>
        <taxon>Pseudomonadota</taxon>
        <taxon>Gammaproteobacteria</taxon>
        <taxon>Pasteurellales</taxon>
        <taxon>Pasteurellaceae</taxon>
        <taxon>Chelonobacter</taxon>
    </lineage>
</organism>
<dbReference type="InterPro" id="IPR036291">
    <property type="entry name" value="NAD(P)-bd_dom_sf"/>
</dbReference>
<accession>A0A0A3AP36</accession>
<dbReference type="STRING" id="505317.OA57_02455"/>
<dbReference type="InterPro" id="IPR001509">
    <property type="entry name" value="Epimerase_deHydtase"/>
</dbReference>
<comment type="similarity">
    <text evidence="1">Belongs to the NAD(P)-dependent epimerase/dehydratase family. SDR39U1 subfamily.</text>
</comment>
<proteinExistence type="inferred from homology"/>
<dbReference type="RefSeq" id="WP_034612973.1">
    <property type="nucleotide sequence ID" value="NZ_JSUM01000003.1"/>
</dbReference>
<dbReference type="OrthoDB" id="9801773at2"/>
<evidence type="ECO:0000259" key="2">
    <source>
        <dbReference type="Pfam" id="PF01370"/>
    </source>
</evidence>
<dbReference type="EMBL" id="JSUM01000003">
    <property type="protein sequence ID" value="KGQ71111.1"/>
    <property type="molecule type" value="Genomic_DNA"/>
</dbReference>
<dbReference type="InterPro" id="IPR013549">
    <property type="entry name" value="DUF1731"/>
</dbReference>
<dbReference type="Pfam" id="PF08338">
    <property type="entry name" value="DUF1731"/>
    <property type="match status" value="1"/>
</dbReference>
<dbReference type="PANTHER" id="PTHR11092:SF0">
    <property type="entry name" value="EPIMERASE FAMILY PROTEIN SDR39U1"/>
    <property type="match status" value="1"/>
</dbReference>
<gene>
    <name evidence="4" type="ORF">OA57_02455</name>
</gene>
<dbReference type="SUPFAM" id="SSF51735">
    <property type="entry name" value="NAD(P)-binding Rossmann-fold domains"/>
    <property type="match status" value="1"/>
</dbReference>
<dbReference type="AlphaFoldDB" id="A0A0A3AP36"/>
<name>A0A0A3AP36_9PAST</name>
<dbReference type="InterPro" id="IPR010099">
    <property type="entry name" value="SDR39U1"/>
</dbReference>
<reference evidence="4 5" key="1">
    <citation type="submission" date="2014-11" db="EMBL/GenBank/DDBJ databases">
        <title>Draft genome sequence of Chelonobacter oris 1662T, associated with respiratory disease in Hermann's Tortoises.</title>
        <authorList>
            <person name="Kudirkiene E."/>
            <person name="Hansen M.J."/>
            <person name="Bojesen A.M."/>
        </authorList>
    </citation>
    <scope>NUCLEOTIDE SEQUENCE [LARGE SCALE GENOMIC DNA]</scope>
    <source>
        <strain evidence="4 5">1662</strain>
    </source>
</reference>
<dbReference type="Gene3D" id="3.40.50.720">
    <property type="entry name" value="NAD(P)-binding Rossmann-like Domain"/>
    <property type="match status" value="1"/>
</dbReference>
<dbReference type="NCBIfam" id="TIGR01777">
    <property type="entry name" value="yfcH"/>
    <property type="match status" value="1"/>
</dbReference>
<evidence type="ECO:0000256" key="1">
    <source>
        <dbReference type="ARBA" id="ARBA00009353"/>
    </source>
</evidence>
<dbReference type="Pfam" id="PF01370">
    <property type="entry name" value="Epimerase"/>
    <property type="match status" value="1"/>
</dbReference>
<sequence>MKLFITGGTGLVGQPLTRALLAQGHELTLLTRNPERARSRFKGLDIDFVPTLNSYSNFDHYDAVINLAGEPIFDNAWTDEQKKRLIDSRVKITERLTELINAGKNPPHSFISGSAVGYYGDNGESAVSEENPKGSQFPARLCAAWEHAARQADSRTCLIRTANVLSTRGGALTKMLPLYKCGLGGKLGSGKQYWAWIHLHDMVAAIEFLLNHPTCEGAFNFCSPNPVRNREFNRTLGKILTRPHFALVPEFMLKLVFGERAQLLLDSQNILPCRLLKAGFEFRFDKIDDALADCIKNGN</sequence>
<dbReference type="Proteomes" id="UP000030380">
    <property type="component" value="Unassembled WGS sequence"/>
</dbReference>
<dbReference type="PANTHER" id="PTHR11092">
    <property type="entry name" value="SUGAR NUCLEOTIDE EPIMERASE RELATED"/>
    <property type="match status" value="1"/>
</dbReference>
<feature type="domain" description="NAD-dependent epimerase/dehydratase" evidence="2">
    <location>
        <begin position="4"/>
        <end position="214"/>
    </location>
</feature>
<keyword evidence="5" id="KW-1185">Reference proteome</keyword>
<feature type="domain" description="DUF1731" evidence="3">
    <location>
        <begin position="248"/>
        <end position="293"/>
    </location>
</feature>
<evidence type="ECO:0000313" key="4">
    <source>
        <dbReference type="EMBL" id="KGQ71111.1"/>
    </source>
</evidence>
<evidence type="ECO:0000313" key="5">
    <source>
        <dbReference type="Proteomes" id="UP000030380"/>
    </source>
</evidence>
<protein>
    <submittedName>
        <fullName evidence="4">Epimerase</fullName>
    </submittedName>
</protein>
<evidence type="ECO:0000259" key="3">
    <source>
        <dbReference type="Pfam" id="PF08338"/>
    </source>
</evidence>